<evidence type="ECO:0000313" key="8">
    <source>
        <dbReference type="Proteomes" id="UP000184225"/>
    </source>
</evidence>
<feature type="domain" description="Outer membrane protein beta-barrel" evidence="6">
    <location>
        <begin position="551"/>
        <end position="929"/>
    </location>
</feature>
<keyword evidence="3" id="KW-0998">Cell outer membrane</keyword>
<gene>
    <name evidence="7" type="ORF">SAMN04488096_10916</name>
</gene>
<dbReference type="STRING" id="579105.SAMN04488096_10916"/>
<dbReference type="PANTHER" id="PTHR40980:SF5">
    <property type="entry name" value="TONB-DEPENDENT RECEPTOR"/>
    <property type="match status" value="1"/>
</dbReference>
<dbReference type="Proteomes" id="UP000184225">
    <property type="component" value="Unassembled WGS sequence"/>
</dbReference>
<dbReference type="InterPro" id="IPR041700">
    <property type="entry name" value="OMP_b-brl_3"/>
</dbReference>
<evidence type="ECO:0000259" key="6">
    <source>
        <dbReference type="Pfam" id="PF14905"/>
    </source>
</evidence>
<dbReference type="InterPro" id="IPR037066">
    <property type="entry name" value="Plug_dom_sf"/>
</dbReference>
<dbReference type="InterPro" id="IPR012910">
    <property type="entry name" value="Plug_dom"/>
</dbReference>
<sequence length="931" mass="103425">MKRILNTLIFLLSVIAYSQETGSISGLLTDKETGNQPLPFANVTIKGTSKGTTTDFDGLFEISNITPGTYTVVFSFVGYETLEVPNIKVNANKTTTVNSGLGASAAALDEVVITTVARRDSETALLLNQKEAIDIKESIGSQELAKLGVSDVATATTKISGVTSSEASGEVYVRGLGDRYLYTTMNGLPIPSDDIEKKNIDLELFPTRVVSSIGISKTFSPQSSADQASGSVDITSRQLAGVQELSFSARAGVNTNVMQDGVSDNFKKTANSEDYSFGFYSKDTPTEDALTQQSWETQSMRMPINYRYTVTAGKKFGEKFKAFFTGSQRTDYAYRKGTFKEYQGNYIDDSFNDVEEFEKTTNTTGLIDLQYKINKNNNLRANSLFINKLTDKVYEQGRNGEGFVFEETNTSENLSQFVRDQNVKQTRLLVNQISGDHKIGEINELDWAAGYNIVNADEPNRIRNELNFNESTVQLARTGGYQQRKSTQTIDDKEFNALIKDKITFIKKEKDSSSIGFDVTIGGNYRNKKRDFSSQFFGLTENTLGSLTPSSIDNLDEVLNQDNIENGLLSENVQLEDIYNAELNSQAGFLSANFATGKFNINAGARYQNDEILVDYNVGNAPGGRIGNVSKNYDNIYPALNVKYELNEKNNFRIAASKTITLPEFKEIAPFEYISPSGQITRGNPDLEASNVYNIDVKWEFFPDKGELFSVTGFYKNISDPINKVRDRGSASRFSYYNVGDNATIYGLELDANFFIIKSSSNDKGADLDFGINVSRMWHEQDLKESRDENGTLLYTFQYDHKTEIGLQGASDWIFNANLNFTTKNKHPFLASLSANYASDKIFALGAPEIQSENDLYFNSEIIEKGFVVLNAVITKEIDDHFSVRFTGKNLLNPTIERVQDITPVGGSTTTEVVRSYTRGATLNLGISYKL</sequence>
<evidence type="ECO:0000259" key="5">
    <source>
        <dbReference type="Pfam" id="PF07715"/>
    </source>
</evidence>
<name>A0A1M6GYB0_9FLAO</name>
<dbReference type="Gene3D" id="2.40.170.20">
    <property type="entry name" value="TonB-dependent receptor, beta-barrel domain"/>
    <property type="match status" value="1"/>
</dbReference>
<keyword evidence="4" id="KW-0732">Signal</keyword>
<dbReference type="InterPro" id="IPR008969">
    <property type="entry name" value="CarboxyPept-like_regulatory"/>
</dbReference>
<keyword evidence="8" id="KW-1185">Reference proteome</keyword>
<dbReference type="RefSeq" id="WP_073152898.1">
    <property type="nucleotide sequence ID" value="NZ_FQYY01000009.1"/>
</dbReference>
<dbReference type="InterPro" id="IPR036942">
    <property type="entry name" value="Beta-barrel_TonB_sf"/>
</dbReference>
<dbReference type="GO" id="GO:0009279">
    <property type="term" value="C:cell outer membrane"/>
    <property type="evidence" value="ECO:0007669"/>
    <property type="project" value="UniProtKB-SubCell"/>
</dbReference>
<evidence type="ECO:0000256" key="3">
    <source>
        <dbReference type="ARBA" id="ARBA00023237"/>
    </source>
</evidence>
<accession>A0A1M6GYB0</accession>
<protein>
    <submittedName>
        <fullName evidence="7">TonB-dependent Receptor Plug Domain</fullName>
    </submittedName>
</protein>
<keyword evidence="7" id="KW-0675">Receptor</keyword>
<dbReference type="PANTHER" id="PTHR40980">
    <property type="entry name" value="PLUG DOMAIN-CONTAINING PROTEIN"/>
    <property type="match status" value="1"/>
</dbReference>
<dbReference type="AlphaFoldDB" id="A0A1M6GYB0"/>
<proteinExistence type="predicted"/>
<dbReference type="SUPFAM" id="SSF49464">
    <property type="entry name" value="Carboxypeptidase regulatory domain-like"/>
    <property type="match status" value="1"/>
</dbReference>
<dbReference type="SUPFAM" id="SSF56935">
    <property type="entry name" value="Porins"/>
    <property type="match status" value="1"/>
</dbReference>
<feature type="domain" description="TonB-dependent receptor plug" evidence="5">
    <location>
        <begin position="137"/>
        <end position="230"/>
    </location>
</feature>
<evidence type="ECO:0000256" key="2">
    <source>
        <dbReference type="ARBA" id="ARBA00023136"/>
    </source>
</evidence>
<dbReference type="Pfam" id="PF13715">
    <property type="entry name" value="CarbopepD_reg_2"/>
    <property type="match status" value="1"/>
</dbReference>
<keyword evidence="2" id="KW-0472">Membrane</keyword>
<dbReference type="Gene3D" id="2.60.40.1120">
    <property type="entry name" value="Carboxypeptidase-like, regulatory domain"/>
    <property type="match status" value="1"/>
</dbReference>
<evidence type="ECO:0000256" key="4">
    <source>
        <dbReference type="SAM" id="SignalP"/>
    </source>
</evidence>
<dbReference type="OrthoDB" id="9768470at2"/>
<organism evidence="7 8">
    <name type="scientific">Mesonia phycicola</name>
    <dbReference type="NCBI Taxonomy" id="579105"/>
    <lineage>
        <taxon>Bacteria</taxon>
        <taxon>Pseudomonadati</taxon>
        <taxon>Bacteroidota</taxon>
        <taxon>Flavobacteriia</taxon>
        <taxon>Flavobacteriales</taxon>
        <taxon>Flavobacteriaceae</taxon>
        <taxon>Mesonia</taxon>
    </lineage>
</organism>
<dbReference type="Gene3D" id="2.170.130.10">
    <property type="entry name" value="TonB-dependent receptor, plug domain"/>
    <property type="match status" value="1"/>
</dbReference>
<reference evidence="7 8" key="1">
    <citation type="submission" date="2016-11" db="EMBL/GenBank/DDBJ databases">
        <authorList>
            <person name="Jaros S."/>
            <person name="Januszkiewicz K."/>
            <person name="Wedrychowicz H."/>
        </authorList>
    </citation>
    <scope>NUCLEOTIDE SEQUENCE [LARGE SCALE GENOMIC DNA]</scope>
    <source>
        <strain evidence="7 8">DSM 21425</strain>
    </source>
</reference>
<evidence type="ECO:0000256" key="1">
    <source>
        <dbReference type="ARBA" id="ARBA00004442"/>
    </source>
</evidence>
<feature type="signal peptide" evidence="4">
    <location>
        <begin position="1"/>
        <end position="18"/>
    </location>
</feature>
<dbReference type="EMBL" id="FQYY01000009">
    <property type="protein sequence ID" value="SHJ14900.1"/>
    <property type="molecule type" value="Genomic_DNA"/>
</dbReference>
<dbReference type="Pfam" id="PF14905">
    <property type="entry name" value="OMP_b-brl_3"/>
    <property type="match status" value="1"/>
</dbReference>
<evidence type="ECO:0000313" key="7">
    <source>
        <dbReference type="EMBL" id="SHJ14900.1"/>
    </source>
</evidence>
<feature type="chain" id="PRO_5012703101" evidence="4">
    <location>
        <begin position="19"/>
        <end position="931"/>
    </location>
</feature>
<dbReference type="Pfam" id="PF07715">
    <property type="entry name" value="Plug"/>
    <property type="match status" value="1"/>
</dbReference>
<comment type="subcellular location">
    <subcellularLocation>
        <location evidence="1">Cell outer membrane</location>
    </subcellularLocation>
</comment>